<protein>
    <submittedName>
        <fullName evidence="1">Uncharacterized protein</fullName>
    </submittedName>
</protein>
<proteinExistence type="predicted"/>
<comment type="caution">
    <text evidence="1">The sequence shown here is derived from an EMBL/GenBank/DDBJ whole genome shotgun (WGS) entry which is preliminary data.</text>
</comment>
<evidence type="ECO:0000313" key="2">
    <source>
        <dbReference type="Proteomes" id="UP000525987"/>
    </source>
</evidence>
<organism evidence="1 2">
    <name type="scientific">Halomonas organivorans</name>
    <dbReference type="NCBI Taxonomy" id="257772"/>
    <lineage>
        <taxon>Bacteria</taxon>
        <taxon>Pseudomonadati</taxon>
        <taxon>Pseudomonadota</taxon>
        <taxon>Gammaproteobacteria</taxon>
        <taxon>Oceanospirillales</taxon>
        <taxon>Halomonadaceae</taxon>
        <taxon>Halomonas</taxon>
    </lineage>
</organism>
<reference evidence="1 2" key="1">
    <citation type="submission" date="2020-08" db="EMBL/GenBank/DDBJ databases">
        <title>Genomic Encyclopedia of Type Strains, Phase III (KMG-III): the genomes of soil and plant-associated and newly described type strains.</title>
        <authorList>
            <person name="Whitman W."/>
        </authorList>
    </citation>
    <scope>NUCLEOTIDE SEQUENCE [LARGE SCALE GENOMIC DNA]</scope>
    <source>
        <strain evidence="1 2">CECT 5995</strain>
    </source>
</reference>
<dbReference type="RefSeq" id="WP_183385690.1">
    <property type="nucleotide sequence ID" value="NZ_JACHXM010000001.1"/>
</dbReference>
<gene>
    <name evidence="1" type="ORF">FHR96_000105</name>
</gene>
<accession>A0A7W5BUB3</accession>
<dbReference type="Proteomes" id="UP000525987">
    <property type="component" value="Unassembled WGS sequence"/>
</dbReference>
<dbReference type="AlphaFoldDB" id="A0A7W5BUB3"/>
<name>A0A7W5BUB3_9GAMM</name>
<evidence type="ECO:0000313" key="1">
    <source>
        <dbReference type="EMBL" id="MBB3139259.1"/>
    </source>
</evidence>
<sequence length="118" mass="13586">MNRNHCEPPSFETINCILVTRLKSAEQLIKKDIDNGVISVEDTASFESLHQATDPNCYICVDSEPATSMEKEHLSSYGVEDWIEYWQTLIEIVDAWLRAGMNDNILNHLDDEILIKRF</sequence>
<keyword evidence="2" id="KW-1185">Reference proteome</keyword>
<dbReference type="EMBL" id="JACHXM010000001">
    <property type="protein sequence ID" value="MBB3139259.1"/>
    <property type="molecule type" value="Genomic_DNA"/>
</dbReference>